<accession>A0AA38GCE7</accession>
<sequence>IGEIPIPGGASETTMDKEKEIHSTEPPSTIDSSVQEGSSAPLTSQLEAIAVNTLCDMSFLTLGSLATPSSSSIFSWVKPLVDSRKRKSSSRISGPKFNTLAALFGSTPTLAKKARTTSRIVSDAQGQQFLEIVKPKVDKPEKDM</sequence>
<reference evidence="2 3" key="1">
    <citation type="journal article" date="2021" name="Nat. Plants">
        <title>The Taxus genome provides insights into paclitaxel biosynthesis.</title>
        <authorList>
            <person name="Xiong X."/>
            <person name="Gou J."/>
            <person name="Liao Q."/>
            <person name="Li Y."/>
            <person name="Zhou Q."/>
            <person name="Bi G."/>
            <person name="Li C."/>
            <person name="Du R."/>
            <person name="Wang X."/>
            <person name="Sun T."/>
            <person name="Guo L."/>
            <person name="Liang H."/>
            <person name="Lu P."/>
            <person name="Wu Y."/>
            <person name="Zhang Z."/>
            <person name="Ro D.K."/>
            <person name="Shang Y."/>
            <person name="Huang S."/>
            <person name="Yan J."/>
        </authorList>
    </citation>
    <scope>NUCLEOTIDE SEQUENCE [LARGE SCALE GENOMIC DNA]</scope>
    <source>
        <strain evidence="2">Ta-2019</strain>
    </source>
</reference>
<dbReference type="Proteomes" id="UP000824469">
    <property type="component" value="Unassembled WGS sequence"/>
</dbReference>
<feature type="region of interest" description="Disordered" evidence="1">
    <location>
        <begin position="1"/>
        <end position="41"/>
    </location>
</feature>
<name>A0AA38GCE7_TAXCH</name>
<gene>
    <name evidence="2" type="ORF">KI387_020604</name>
</gene>
<feature type="compositionally biased region" description="Polar residues" evidence="1">
    <location>
        <begin position="25"/>
        <end position="41"/>
    </location>
</feature>
<evidence type="ECO:0000313" key="3">
    <source>
        <dbReference type="Proteomes" id="UP000824469"/>
    </source>
</evidence>
<evidence type="ECO:0000313" key="2">
    <source>
        <dbReference type="EMBL" id="KAH9318835.1"/>
    </source>
</evidence>
<keyword evidence="3" id="KW-1185">Reference proteome</keyword>
<proteinExistence type="predicted"/>
<feature type="compositionally biased region" description="Basic and acidic residues" evidence="1">
    <location>
        <begin position="14"/>
        <end position="23"/>
    </location>
</feature>
<comment type="caution">
    <text evidence="2">The sequence shown here is derived from an EMBL/GenBank/DDBJ whole genome shotgun (WGS) entry which is preliminary data.</text>
</comment>
<evidence type="ECO:0000256" key="1">
    <source>
        <dbReference type="SAM" id="MobiDB-lite"/>
    </source>
</evidence>
<organism evidence="2 3">
    <name type="scientific">Taxus chinensis</name>
    <name type="common">Chinese yew</name>
    <name type="synonym">Taxus wallichiana var. chinensis</name>
    <dbReference type="NCBI Taxonomy" id="29808"/>
    <lineage>
        <taxon>Eukaryota</taxon>
        <taxon>Viridiplantae</taxon>
        <taxon>Streptophyta</taxon>
        <taxon>Embryophyta</taxon>
        <taxon>Tracheophyta</taxon>
        <taxon>Spermatophyta</taxon>
        <taxon>Pinopsida</taxon>
        <taxon>Pinidae</taxon>
        <taxon>Conifers II</taxon>
        <taxon>Cupressales</taxon>
        <taxon>Taxaceae</taxon>
        <taxon>Taxus</taxon>
    </lineage>
</organism>
<feature type="non-terminal residue" evidence="2">
    <location>
        <position position="1"/>
    </location>
</feature>
<dbReference type="EMBL" id="JAHRHJ020000004">
    <property type="protein sequence ID" value="KAH9318835.1"/>
    <property type="molecule type" value="Genomic_DNA"/>
</dbReference>
<dbReference type="AlphaFoldDB" id="A0AA38GCE7"/>
<protein>
    <submittedName>
        <fullName evidence="2">Uncharacterized protein</fullName>
    </submittedName>
</protein>